<protein>
    <recommendedName>
        <fullName evidence="2">C1q domain-containing protein</fullName>
    </recommendedName>
</protein>
<evidence type="ECO:0000313" key="1">
    <source>
        <dbReference type="EMBL" id="KKK64085.1"/>
    </source>
</evidence>
<dbReference type="AlphaFoldDB" id="A0A0F8XSA5"/>
<reference evidence="1" key="1">
    <citation type="journal article" date="2015" name="Nature">
        <title>Complex archaea that bridge the gap between prokaryotes and eukaryotes.</title>
        <authorList>
            <person name="Spang A."/>
            <person name="Saw J.H."/>
            <person name="Jorgensen S.L."/>
            <person name="Zaremba-Niedzwiedzka K."/>
            <person name="Martijn J."/>
            <person name="Lind A.E."/>
            <person name="van Eijk R."/>
            <person name="Schleper C."/>
            <person name="Guy L."/>
            <person name="Ettema T.J."/>
        </authorList>
    </citation>
    <scope>NUCLEOTIDE SEQUENCE</scope>
</reference>
<accession>A0A0F8XSA5</accession>
<proteinExistence type="predicted"/>
<feature type="non-terminal residue" evidence="1">
    <location>
        <position position="1"/>
    </location>
</feature>
<evidence type="ECO:0008006" key="2">
    <source>
        <dbReference type="Google" id="ProtNLM"/>
    </source>
</evidence>
<dbReference type="EMBL" id="LAZR01061187">
    <property type="protein sequence ID" value="KKK64085.1"/>
    <property type="molecule type" value="Genomic_DNA"/>
</dbReference>
<comment type="caution">
    <text evidence="1">The sequence shown here is derived from an EMBL/GenBank/DDBJ whole genome shotgun (WGS) entry which is preliminary data.</text>
</comment>
<sequence>DGTSGDGNNLFNASIEGVNKFVIDRTGNVGIGTTNPGAKLEVNGDVHIDGDLFFETDGSGLPYGEIYVNDNTTVSSVSNAGFTQFLHFDTNGHSNLSTPSYTDSHITIDKAGVYMVDCCVNIKNSSGAAHVVEAVIAKNDGTTIFPNTRRHRTLGTGTDVGAIPMCGHLDLAVNDTVEVWITSNSASSRNVIGEDVAQM</sequence>
<name>A0A0F8XSA5_9ZZZZ</name>
<gene>
    <name evidence="1" type="ORF">LCGC14_2987760</name>
</gene>
<organism evidence="1">
    <name type="scientific">marine sediment metagenome</name>
    <dbReference type="NCBI Taxonomy" id="412755"/>
    <lineage>
        <taxon>unclassified sequences</taxon>
        <taxon>metagenomes</taxon>
        <taxon>ecological metagenomes</taxon>
    </lineage>
</organism>